<dbReference type="InterPro" id="IPR002560">
    <property type="entry name" value="Transposase_DDE"/>
</dbReference>
<dbReference type="InterPro" id="IPR029261">
    <property type="entry name" value="Transposase_Znf"/>
</dbReference>
<proteinExistence type="predicted"/>
<dbReference type="Gene3D" id="1.10.10.60">
    <property type="entry name" value="Homeodomain-like"/>
    <property type="match status" value="1"/>
</dbReference>
<dbReference type="AlphaFoldDB" id="A0A6C0GI43"/>
<dbReference type="PANTHER" id="PTHR33498">
    <property type="entry name" value="TRANSPOSASE FOR INSERTION SEQUENCE ELEMENT IS1557"/>
    <property type="match status" value="1"/>
</dbReference>
<evidence type="ECO:0000313" key="3">
    <source>
        <dbReference type="EMBL" id="QHT67363.1"/>
    </source>
</evidence>
<dbReference type="InterPro" id="IPR047951">
    <property type="entry name" value="Transpos_ISL3"/>
</dbReference>
<name>A0A6C0GI43_9BACT</name>
<feature type="domain" description="Transposase IS204/IS1001/IS1096/IS1165 DDE" evidence="1">
    <location>
        <begin position="399"/>
        <end position="519"/>
    </location>
</feature>
<evidence type="ECO:0000259" key="2">
    <source>
        <dbReference type="Pfam" id="PF14690"/>
    </source>
</evidence>
<dbReference type="KEGG" id="rhoz:GXP67_12320"/>
<accession>A0A6C0GI43</accession>
<reference evidence="3 4" key="1">
    <citation type="submission" date="2020-01" db="EMBL/GenBank/DDBJ databases">
        <authorList>
            <person name="Kim M.K."/>
        </authorList>
    </citation>
    <scope>NUCLEOTIDE SEQUENCE [LARGE SCALE GENOMIC DNA]</scope>
    <source>
        <strain evidence="3 4">172606-1</strain>
    </source>
</reference>
<organism evidence="3 4">
    <name type="scientific">Rhodocytophaga rosea</name>
    <dbReference type="NCBI Taxonomy" id="2704465"/>
    <lineage>
        <taxon>Bacteria</taxon>
        <taxon>Pseudomonadati</taxon>
        <taxon>Bacteroidota</taxon>
        <taxon>Cytophagia</taxon>
        <taxon>Cytophagales</taxon>
        <taxon>Rhodocytophagaceae</taxon>
        <taxon>Rhodocytophaga</taxon>
    </lineage>
</organism>
<dbReference type="NCBIfam" id="NF033550">
    <property type="entry name" value="transpos_ISL3"/>
    <property type="match status" value="1"/>
</dbReference>
<dbReference type="PANTHER" id="PTHR33498:SF1">
    <property type="entry name" value="TRANSPOSASE FOR INSERTION SEQUENCE ELEMENT IS1557"/>
    <property type="match status" value="1"/>
</dbReference>
<feature type="domain" description="Transposase IS204/IS1001/IS1096/IS1165 zinc-finger" evidence="2">
    <location>
        <begin position="36"/>
        <end position="78"/>
    </location>
</feature>
<dbReference type="Pfam" id="PF01610">
    <property type="entry name" value="DDE_Tnp_ISL3"/>
    <property type="match status" value="2"/>
</dbReference>
<protein>
    <submittedName>
        <fullName evidence="3">ISL3 family transposase</fullName>
    </submittedName>
</protein>
<keyword evidence="4" id="KW-1185">Reference proteome</keyword>
<dbReference type="EMBL" id="CP048222">
    <property type="protein sequence ID" value="QHT67363.1"/>
    <property type="molecule type" value="Genomic_DNA"/>
</dbReference>
<dbReference type="Pfam" id="PF14690">
    <property type="entry name" value="Zn_ribbon_ISL3"/>
    <property type="match status" value="1"/>
</dbReference>
<evidence type="ECO:0000259" key="1">
    <source>
        <dbReference type="Pfam" id="PF01610"/>
    </source>
</evidence>
<sequence>MIPTLLLPASQILIESIEKREQLLEITLSSQTTIALCPDCKTEQNHVHSRYIRKAGDLPWAAFTIKLQLIVRRFFCYNEDCSRKTFAERLSFLSPYARRTARLNERLTSMAFATSAQAGSRLSALFAMPVSSSTMLRLMHGYRVEPAQTPSVLGVDDFAFCKRKNYGTILVDNLQGQVIDLLPDRLPETLSDWLKMHPEIEYITRDRAAAYGEGSTKGAPQAIQVADRWHLLVNLSDALKRFLDGQASALYQAGMELAQQAIDETPAPESKEAISIEEKPPSAKEIMFEKVKELAAKGYSGRAISRLLSLSRVTVSRYLQHQMLPAYPTRKGGTKFTPFIDFIAKHWQEGNGNRYQLYLLLKEQGYKGCYGNLCKFLNQYPKQASITPKPIVVPIASRKTAMLLSRLADDLSEKQQKELRVILDHCPKAAAIHPLVLEFVIMVRNKQSQLLDDWLQKASNCQVAGIASFAKGLTTDYEAVKAALQYSHSNGPVEGQVNRLKLIKRQAYGRAGFNLLRKRVLVKI</sequence>
<evidence type="ECO:0000313" key="4">
    <source>
        <dbReference type="Proteomes" id="UP000480178"/>
    </source>
</evidence>
<feature type="domain" description="Transposase IS204/IS1001/IS1096/IS1165 DDE" evidence="1">
    <location>
        <begin position="153"/>
        <end position="242"/>
    </location>
</feature>
<dbReference type="Proteomes" id="UP000480178">
    <property type="component" value="Chromosome"/>
</dbReference>
<gene>
    <name evidence="3" type="ORF">GXP67_12320</name>
</gene>
<dbReference type="RefSeq" id="WP_162443395.1">
    <property type="nucleotide sequence ID" value="NZ_CP048222.1"/>
</dbReference>